<sequence>MWLNWRHRGLPESCNGKIATGTLRCPERKVEEATAVHLPGREGALLLANVTAENTGKTQENSCFATLRVVISFTS</sequence>
<dbReference type="RefSeq" id="WP_326344294.1">
    <property type="nucleotide sequence ID" value="NZ_JAJFNJ020000003.1"/>
</dbReference>
<reference evidence="1" key="1">
    <citation type="submission" date="2021-10" db="EMBL/GenBank/DDBJ databases">
        <authorList>
            <person name="Hussein R."/>
            <person name="Harrison J."/>
            <person name="Studholme D.J."/>
            <person name="Vicente J."/>
            <person name="Grant M."/>
        </authorList>
    </citation>
    <scope>NUCLEOTIDE SEQUENCE</scope>
    <source>
        <strain evidence="1">NCPPB 2970</strain>
    </source>
</reference>
<dbReference type="EMBL" id="JAJFNJ020000003">
    <property type="protein sequence ID" value="MEC3887133.1"/>
    <property type="molecule type" value="Genomic_DNA"/>
</dbReference>
<gene>
    <name evidence="1" type="ORF">LLE72_005015</name>
</gene>
<accession>A0AAJ3CCQ0</accession>
<name>A0AAJ3CCQ0_XANCA</name>
<comment type="caution">
    <text evidence="1">The sequence shown here is derived from an EMBL/GenBank/DDBJ whole genome shotgun (WGS) entry which is preliminary data.</text>
</comment>
<evidence type="ECO:0000313" key="2">
    <source>
        <dbReference type="Proteomes" id="UP001297361"/>
    </source>
</evidence>
<organism evidence="1 2">
    <name type="scientific">Xanthomonas campestris pv. papavericola</name>
    <dbReference type="NCBI Taxonomy" id="487881"/>
    <lineage>
        <taxon>Bacteria</taxon>
        <taxon>Pseudomonadati</taxon>
        <taxon>Pseudomonadota</taxon>
        <taxon>Gammaproteobacteria</taxon>
        <taxon>Lysobacterales</taxon>
        <taxon>Lysobacteraceae</taxon>
        <taxon>Xanthomonas</taxon>
    </lineage>
</organism>
<proteinExistence type="predicted"/>
<evidence type="ECO:0000313" key="1">
    <source>
        <dbReference type="EMBL" id="MEC3887133.1"/>
    </source>
</evidence>
<dbReference type="AlphaFoldDB" id="A0AAJ3CCQ0"/>
<dbReference type="Proteomes" id="UP001297361">
    <property type="component" value="Unassembled WGS sequence"/>
</dbReference>
<protein>
    <submittedName>
        <fullName evidence="1">Uncharacterized protein</fullName>
    </submittedName>
</protein>
<reference evidence="1" key="2">
    <citation type="submission" date="2024-01" db="EMBL/GenBank/DDBJ databases">
        <title>Long-read genome sequencing of X. campestris pv. papavericola.</title>
        <authorList>
            <person name="Hussain R.M.F."/>
            <person name="Greer S."/>
            <person name="Harrison J."/>
            <person name="Grant M."/>
            <person name="Vicente J."/>
            <person name="Studholme D.J."/>
        </authorList>
    </citation>
    <scope>NUCLEOTIDE SEQUENCE</scope>
    <source>
        <strain evidence="1">NCPPB 2970</strain>
    </source>
</reference>